<dbReference type="InterPro" id="IPR002575">
    <property type="entry name" value="Aminoglycoside_PTrfase"/>
</dbReference>
<dbReference type="GeneID" id="98162805"/>
<dbReference type="RefSeq" id="XP_070892286.1">
    <property type="nucleotide sequence ID" value="XM_071047641.1"/>
</dbReference>
<organism evidence="2 3">
    <name type="scientific">Aspergillus pseudodeflectus</name>
    <dbReference type="NCBI Taxonomy" id="176178"/>
    <lineage>
        <taxon>Eukaryota</taxon>
        <taxon>Fungi</taxon>
        <taxon>Dikarya</taxon>
        <taxon>Ascomycota</taxon>
        <taxon>Pezizomycotina</taxon>
        <taxon>Eurotiomycetes</taxon>
        <taxon>Eurotiomycetidae</taxon>
        <taxon>Eurotiales</taxon>
        <taxon>Aspergillaceae</taxon>
        <taxon>Aspergillus</taxon>
        <taxon>Aspergillus subgen. Nidulantes</taxon>
    </lineage>
</organism>
<dbReference type="SUPFAM" id="SSF56112">
    <property type="entry name" value="Protein kinase-like (PK-like)"/>
    <property type="match status" value="1"/>
</dbReference>
<evidence type="ECO:0000313" key="2">
    <source>
        <dbReference type="EMBL" id="KAL2836860.1"/>
    </source>
</evidence>
<dbReference type="Gene3D" id="3.90.1200.10">
    <property type="match status" value="1"/>
</dbReference>
<name>A0ABR4J9X8_9EURO</name>
<evidence type="ECO:0000259" key="1">
    <source>
        <dbReference type="Pfam" id="PF01636"/>
    </source>
</evidence>
<gene>
    <name evidence="2" type="ORF">BJX68DRAFT_274335</name>
</gene>
<dbReference type="InterPro" id="IPR011009">
    <property type="entry name" value="Kinase-like_dom_sf"/>
</dbReference>
<dbReference type="Proteomes" id="UP001610444">
    <property type="component" value="Unassembled WGS sequence"/>
</dbReference>
<protein>
    <recommendedName>
        <fullName evidence="1">Aminoglycoside phosphotransferase domain-containing protein</fullName>
    </recommendedName>
</protein>
<comment type="caution">
    <text evidence="2">The sequence shown here is derived from an EMBL/GenBank/DDBJ whole genome shotgun (WGS) entry which is preliminary data.</text>
</comment>
<sequence length="416" mass="46211">MPKYTHLNWHDESFYNDRPTRKKMRDACLQRVNWPALCAYASSLNGNTPCTLLDKSTSGGVHLIRLLDFKGTTNTQWIARIQLEPSTPETATALRAEIAAMELVRSRNGDGARGGTTTEILVVPHIYGYEADDANVVGAAFILMELFPGSSAMDAAGGYDVHRGRVPLEWRRAFYREMASIQVHLSSIRLPKIGTIVQRSAENSFEVGPLPGLGGPFSTATAFFKAWASHARFRFPRTDAQIQHCARGGPVEEILQSIHDFPCRLAELASKISKYDEGPFPLHHPDLYTSNIIVDDSFRVLGIIDWEGACSVPWEVVQPPLFLTTLPRAMDDPGNYDAEGRLKDADGVQRLRDRDEYLGYVQVVEREREFGVDQRLSAVLSDPAAQGLAYALKVYLDPGKLGFYCNVLDEFSSSVA</sequence>
<accession>A0ABR4J9X8</accession>
<keyword evidence="3" id="KW-1185">Reference proteome</keyword>
<dbReference type="PANTHER" id="PTHR21310:SF15">
    <property type="entry name" value="AMINOGLYCOSIDE PHOSPHOTRANSFERASE DOMAIN-CONTAINING PROTEIN"/>
    <property type="match status" value="1"/>
</dbReference>
<dbReference type="Gene3D" id="3.30.200.20">
    <property type="entry name" value="Phosphorylase Kinase, domain 1"/>
    <property type="match status" value="1"/>
</dbReference>
<evidence type="ECO:0000313" key="3">
    <source>
        <dbReference type="Proteomes" id="UP001610444"/>
    </source>
</evidence>
<reference evidence="2 3" key="1">
    <citation type="submission" date="2024-07" db="EMBL/GenBank/DDBJ databases">
        <title>Section-level genome sequencing and comparative genomics of Aspergillus sections Usti and Cavernicolus.</title>
        <authorList>
            <consortium name="Lawrence Berkeley National Laboratory"/>
            <person name="Nybo J.L."/>
            <person name="Vesth T.C."/>
            <person name="Theobald S."/>
            <person name="Frisvad J.C."/>
            <person name="Larsen T.O."/>
            <person name="Kjaerboelling I."/>
            <person name="Rothschild-Mancinelli K."/>
            <person name="Lyhne E.K."/>
            <person name="Kogle M.E."/>
            <person name="Barry K."/>
            <person name="Clum A."/>
            <person name="Na H."/>
            <person name="Ledsgaard L."/>
            <person name="Lin J."/>
            <person name="Lipzen A."/>
            <person name="Kuo A."/>
            <person name="Riley R."/>
            <person name="Mondo S."/>
            <person name="LaButti K."/>
            <person name="Haridas S."/>
            <person name="Pangalinan J."/>
            <person name="Salamov A.A."/>
            <person name="Simmons B.A."/>
            <person name="Magnuson J.K."/>
            <person name="Chen J."/>
            <person name="Drula E."/>
            <person name="Henrissat B."/>
            <person name="Wiebenga A."/>
            <person name="Lubbers R.J."/>
            <person name="Gomes A.C."/>
            <person name="Macurrencykelacurrency M.R."/>
            <person name="Stajich J."/>
            <person name="Grigoriev I.V."/>
            <person name="Mortensen U.H."/>
            <person name="De vries R.P."/>
            <person name="Baker S.E."/>
            <person name="Andersen M.R."/>
        </authorList>
    </citation>
    <scope>NUCLEOTIDE SEQUENCE [LARGE SCALE GENOMIC DNA]</scope>
    <source>
        <strain evidence="2 3">CBS 756.74</strain>
    </source>
</reference>
<dbReference type="InterPro" id="IPR051678">
    <property type="entry name" value="AGP_Transferase"/>
</dbReference>
<dbReference type="EMBL" id="JBFXLR010000107">
    <property type="protein sequence ID" value="KAL2836860.1"/>
    <property type="molecule type" value="Genomic_DNA"/>
</dbReference>
<dbReference type="Pfam" id="PF01636">
    <property type="entry name" value="APH"/>
    <property type="match status" value="1"/>
</dbReference>
<feature type="domain" description="Aminoglycoside phosphotransferase" evidence="1">
    <location>
        <begin position="71"/>
        <end position="310"/>
    </location>
</feature>
<proteinExistence type="predicted"/>
<dbReference type="PANTHER" id="PTHR21310">
    <property type="entry name" value="AMINOGLYCOSIDE PHOSPHOTRANSFERASE-RELATED-RELATED"/>
    <property type="match status" value="1"/>
</dbReference>